<proteinExistence type="predicted"/>
<dbReference type="EMBL" id="JBEYBF010000005">
    <property type="protein sequence ID" value="MEU1952171.1"/>
    <property type="molecule type" value="Genomic_DNA"/>
</dbReference>
<name>A0ABV2WMQ9_9NOCA</name>
<dbReference type="Proteomes" id="UP001550628">
    <property type="component" value="Unassembled WGS sequence"/>
</dbReference>
<organism evidence="3 4">
    <name type="scientific">Nocardia rhamnosiphila</name>
    <dbReference type="NCBI Taxonomy" id="426716"/>
    <lineage>
        <taxon>Bacteria</taxon>
        <taxon>Bacillati</taxon>
        <taxon>Actinomycetota</taxon>
        <taxon>Actinomycetes</taxon>
        <taxon>Mycobacteriales</taxon>
        <taxon>Nocardiaceae</taxon>
        <taxon>Nocardia</taxon>
    </lineage>
</organism>
<dbReference type="RefSeq" id="WP_356956809.1">
    <property type="nucleotide sequence ID" value="NZ_JBEYBD010000007.1"/>
</dbReference>
<comment type="caution">
    <text evidence="3">The sequence shown here is derived from an EMBL/GenBank/DDBJ whole genome shotgun (WGS) entry which is preliminary data.</text>
</comment>
<keyword evidence="2" id="KW-0234">DNA repair</keyword>
<dbReference type="Gene3D" id="1.10.340.30">
    <property type="entry name" value="Hypothetical protein, domain 2"/>
    <property type="match status" value="1"/>
</dbReference>
<evidence type="ECO:0008006" key="5">
    <source>
        <dbReference type="Google" id="ProtNLM"/>
    </source>
</evidence>
<evidence type="ECO:0000256" key="1">
    <source>
        <dbReference type="ARBA" id="ARBA00022763"/>
    </source>
</evidence>
<protein>
    <recommendedName>
        <fullName evidence="5">DNA-3-methyladenine glycosylase II</fullName>
    </recommendedName>
</protein>
<gene>
    <name evidence="3" type="ORF">ABZ510_09930</name>
</gene>
<keyword evidence="1" id="KW-0227">DNA damage</keyword>
<keyword evidence="4" id="KW-1185">Reference proteome</keyword>
<reference evidence="3 4" key="1">
    <citation type="submission" date="2024-06" db="EMBL/GenBank/DDBJ databases">
        <title>The Natural Products Discovery Center: Release of the First 8490 Sequenced Strains for Exploring Actinobacteria Biosynthetic Diversity.</title>
        <authorList>
            <person name="Kalkreuter E."/>
            <person name="Kautsar S.A."/>
            <person name="Yang D."/>
            <person name="Bader C.D."/>
            <person name="Teijaro C.N."/>
            <person name="Fluegel L."/>
            <person name="Davis C.M."/>
            <person name="Simpson J.R."/>
            <person name="Lauterbach L."/>
            <person name="Steele A.D."/>
            <person name="Gui C."/>
            <person name="Meng S."/>
            <person name="Li G."/>
            <person name="Viehrig K."/>
            <person name="Ye F."/>
            <person name="Su P."/>
            <person name="Kiefer A.F."/>
            <person name="Nichols A."/>
            <person name="Cepeda A.J."/>
            <person name="Yan W."/>
            <person name="Fan B."/>
            <person name="Jiang Y."/>
            <person name="Adhikari A."/>
            <person name="Zheng C.-J."/>
            <person name="Schuster L."/>
            <person name="Cowan T.M."/>
            <person name="Smanski M.J."/>
            <person name="Chevrette M.G."/>
            <person name="De Carvalho L.P.S."/>
            <person name="Shen B."/>
        </authorList>
    </citation>
    <scope>NUCLEOTIDE SEQUENCE [LARGE SCALE GENOMIC DNA]</scope>
    <source>
        <strain evidence="3 4">NPDC019708</strain>
    </source>
</reference>
<evidence type="ECO:0000313" key="3">
    <source>
        <dbReference type="EMBL" id="MEU1952171.1"/>
    </source>
</evidence>
<evidence type="ECO:0000313" key="4">
    <source>
        <dbReference type="Proteomes" id="UP001550628"/>
    </source>
</evidence>
<evidence type="ECO:0000256" key="2">
    <source>
        <dbReference type="ARBA" id="ARBA00023204"/>
    </source>
</evidence>
<dbReference type="InterPro" id="IPR051912">
    <property type="entry name" value="Alkylbase_DNA_Glycosylase/TA"/>
</dbReference>
<dbReference type="PANTHER" id="PTHR43003:SF13">
    <property type="entry name" value="DNA-3-METHYLADENINE GLYCOSYLASE 2"/>
    <property type="match status" value="1"/>
</dbReference>
<dbReference type="InterPro" id="IPR011257">
    <property type="entry name" value="DNA_glycosylase"/>
</dbReference>
<dbReference type="SUPFAM" id="SSF48150">
    <property type="entry name" value="DNA-glycosylase"/>
    <property type="match status" value="1"/>
</dbReference>
<sequence length="285" mass="30588">MMGGHNTTKETMMSAGRLMTDHPGWVRDGAEVRRAVTDGRSVSVLTAGGHINVLDSRVGRAQGSGVATMIEEFDPAALSGPDALLLPLKDAGAVVRVANPSLWDAIATAVLRQVIRAATARALYQSFGRAMGAAVESRGALLMWAPGPDVVLQMSESEFSGLRMTFQRKKLVAAAEAFIEHGERWSALRHTPEQRAELVDALVSVPGIGAWTAGAAVADYTNDFGLYPVSDLAVRTWALRIAPEFGWPESESEFAAVWRGLAGEQLSEWTLLTLAWGGTYAEQRP</sequence>
<accession>A0ABV2WMQ9</accession>
<dbReference type="PANTHER" id="PTHR43003">
    <property type="entry name" value="DNA-3-METHYLADENINE GLYCOSYLASE"/>
    <property type="match status" value="1"/>
</dbReference>